<dbReference type="Pfam" id="PF00563">
    <property type="entry name" value="EAL"/>
    <property type="match status" value="1"/>
</dbReference>
<dbReference type="PANTHER" id="PTHR33121:SF76">
    <property type="entry name" value="SIGNALING PROTEIN"/>
    <property type="match status" value="1"/>
</dbReference>
<organism evidence="2 3">
    <name type="scientific">Thalassobacillus hwangdonensis</name>
    <dbReference type="NCBI Taxonomy" id="546108"/>
    <lineage>
        <taxon>Bacteria</taxon>
        <taxon>Bacillati</taxon>
        <taxon>Bacillota</taxon>
        <taxon>Bacilli</taxon>
        <taxon>Bacillales</taxon>
        <taxon>Bacillaceae</taxon>
        <taxon>Thalassobacillus</taxon>
    </lineage>
</organism>
<dbReference type="SUPFAM" id="SSF141868">
    <property type="entry name" value="EAL domain-like"/>
    <property type="match status" value="1"/>
</dbReference>
<keyword evidence="3" id="KW-1185">Reference proteome</keyword>
<dbReference type="PANTHER" id="PTHR33121">
    <property type="entry name" value="CYCLIC DI-GMP PHOSPHODIESTERASE PDEF"/>
    <property type="match status" value="1"/>
</dbReference>
<protein>
    <submittedName>
        <fullName evidence="2">EAL domain-containing protein</fullName>
    </submittedName>
</protein>
<dbReference type="InterPro" id="IPR035919">
    <property type="entry name" value="EAL_sf"/>
</dbReference>
<evidence type="ECO:0000313" key="3">
    <source>
        <dbReference type="Proteomes" id="UP001596990"/>
    </source>
</evidence>
<gene>
    <name evidence="2" type="ORF">ACFQ2J_17865</name>
</gene>
<dbReference type="Gene3D" id="3.20.20.450">
    <property type="entry name" value="EAL domain"/>
    <property type="match status" value="1"/>
</dbReference>
<accession>A0ABW3L4S0</accession>
<dbReference type="PROSITE" id="PS50883">
    <property type="entry name" value="EAL"/>
    <property type="match status" value="1"/>
</dbReference>
<dbReference type="SMART" id="SM00052">
    <property type="entry name" value="EAL"/>
    <property type="match status" value="1"/>
</dbReference>
<name>A0ABW3L4S0_9BACI</name>
<dbReference type="RefSeq" id="WP_386063824.1">
    <property type="nucleotide sequence ID" value="NZ_JBHTKL010000006.1"/>
</dbReference>
<dbReference type="InterPro" id="IPR050706">
    <property type="entry name" value="Cyclic-di-GMP_PDE-like"/>
</dbReference>
<evidence type="ECO:0000259" key="1">
    <source>
        <dbReference type="PROSITE" id="PS50883"/>
    </source>
</evidence>
<dbReference type="Proteomes" id="UP001596990">
    <property type="component" value="Unassembled WGS sequence"/>
</dbReference>
<dbReference type="EMBL" id="JBHTKL010000006">
    <property type="protein sequence ID" value="MFD1021061.1"/>
    <property type="molecule type" value="Genomic_DNA"/>
</dbReference>
<feature type="domain" description="EAL" evidence="1">
    <location>
        <begin position="1"/>
        <end position="236"/>
    </location>
</feature>
<reference evidence="3" key="1">
    <citation type="journal article" date="2019" name="Int. J. Syst. Evol. Microbiol.">
        <title>The Global Catalogue of Microorganisms (GCM) 10K type strain sequencing project: providing services to taxonomists for standard genome sequencing and annotation.</title>
        <authorList>
            <consortium name="The Broad Institute Genomics Platform"/>
            <consortium name="The Broad Institute Genome Sequencing Center for Infectious Disease"/>
            <person name="Wu L."/>
            <person name="Ma J."/>
        </authorList>
    </citation>
    <scope>NUCLEOTIDE SEQUENCE [LARGE SCALE GENOMIC DNA]</scope>
    <source>
        <strain evidence="3">CCUG 56607</strain>
    </source>
</reference>
<proteinExistence type="predicted"/>
<sequence>MKTDYMPLTVAESFYHNYQPIFNLRTWNKTGYEVLFRSKIHATPVKAFQIAKKEKNLFKLDIESIKLALHNLSTFQHIHKGAKLFINVYPSTILHPDFNFFFKEHIHPCVQKDSLVFELNESEELDHPGPLVKKLDSLKSSGLKIAIDDFGAGRSDMMNLLELNPDYIKVDRYITSELDTSPKKQEFLQYLVNYSRRFNIKLILEGIETSKELTVAKMLGVTYAQGFLLGKPQKLM</sequence>
<dbReference type="CDD" id="cd01948">
    <property type="entry name" value="EAL"/>
    <property type="match status" value="1"/>
</dbReference>
<comment type="caution">
    <text evidence="2">The sequence shown here is derived from an EMBL/GenBank/DDBJ whole genome shotgun (WGS) entry which is preliminary data.</text>
</comment>
<dbReference type="InterPro" id="IPR001633">
    <property type="entry name" value="EAL_dom"/>
</dbReference>
<evidence type="ECO:0000313" key="2">
    <source>
        <dbReference type="EMBL" id="MFD1021061.1"/>
    </source>
</evidence>